<organism evidence="1 2">
    <name type="scientific">Actinacidiphila paucisporea</name>
    <dbReference type="NCBI Taxonomy" id="310782"/>
    <lineage>
        <taxon>Bacteria</taxon>
        <taxon>Bacillati</taxon>
        <taxon>Actinomycetota</taxon>
        <taxon>Actinomycetes</taxon>
        <taxon>Kitasatosporales</taxon>
        <taxon>Streptomycetaceae</taxon>
        <taxon>Actinacidiphila</taxon>
    </lineage>
</organism>
<evidence type="ECO:0000313" key="1">
    <source>
        <dbReference type="EMBL" id="SHN05699.1"/>
    </source>
</evidence>
<dbReference type="STRING" id="310782.SAMN05216499_11983"/>
<dbReference type="EMBL" id="FRBI01000019">
    <property type="protein sequence ID" value="SHN05699.1"/>
    <property type="molecule type" value="Genomic_DNA"/>
</dbReference>
<dbReference type="OrthoDB" id="9804891at2"/>
<dbReference type="InterPro" id="IPR011008">
    <property type="entry name" value="Dimeric_a/b-barrel"/>
</dbReference>
<dbReference type="SUPFAM" id="SSF54909">
    <property type="entry name" value="Dimeric alpha+beta barrel"/>
    <property type="match status" value="1"/>
</dbReference>
<keyword evidence="1" id="KW-0503">Monooxygenase</keyword>
<name>A0A1M7NNY7_9ACTN</name>
<gene>
    <name evidence="1" type="ORF">SAMN05216499_11983</name>
</gene>
<keyword evidence="1" id="KW-0560">Oxidoreductase</keyword>
<dbReference type="Proteomes" id="UP000184111">
    <property type="component" value="Unassembled WGS sequence"/>
</dbReference>
<dbReference type="AlphaFoldDB" id="A0A1M7NNY7"/>
<evidence type="ECO:0000313" key="2">
    <source>
        <dbReference type="Proteomes" id="UP000184111"/>
    </source>
</evidence>
<accession>A0A1M7NNY7</accession>
<keyword evidence="2" id="KW-1185">Reference proteome</keyword>
<sequence length="100" mass="10837">MVTLGILIRFEAKPDKVAEVESMLRRALQQVRGDASTVAWHALRIGPSSFAVFDAFEDEAGRQAHWDTYSKPLEAAAPDLFAAPPTVDFVDILGAKLPGA</sequence>
<reference evidence="1 2" key="1">
    <citation type="submission" date="2016-11" db="EMBL/GenBank/DDBJ databases">
        <authorList>
            <person name="Jaros S."/>
            <person name="Januszkiewicz K."/>
            <person name="Wedrychowicz H."/>
        </authorList>
    </citation>
    <scope>NUCLEOTIDE SEQUENCE [LARGE SCALE GENOMIC DNA]</scope>
    <source>
        <strain evidence="1 2">CGMCC 4.2025</strain>
    </source>
</reference>
<proteinExistence type="predicted"/>
<dbReference type="Gene3D" id="3.30.70.100">
    <property type="match status" value="1"/>
</dbReference>
<dbReference type="GO" id="GO:0004497">
    <property type="term" value="F:monooxygenase activity"/>
    <property type="evidence" value="ECO:0007669"/>
    <property type="project" value="UniProtKB-KW"/>
</dbReference>
<dbReference type="RefSeq" id="WP_073501226.1">
    <property type="nucleotide sequence ID" value="NZ_FRBI01000019.1"/>
</dbReference>
<protein>
    <submittedName>
        <fullName evidence="1">Quinol monooxygenase YgiN</fullName>
    </submittedName>
</protein>